<dbReference type="InterPro" id="IPR036866">
    <property type="entry name" value="RibonucZ/Hydroxyglut_hydro"/>
</dbReference>
<evidence type="ECO:0000256" key="4">
    <source>
        <dbReference type="PIRNR" id="PIRNR000962"/>
    </source>
</evidence>
<comment type="similarity">
    <text evidence="3 4">Belongs to the cyclic nucleotide phosphodiesterase class-II family.</text>
</comment>
<keyword evidence="2 4" id="KW-0114">cAMP</keyword>
<dbReference type="AlphaFoldDB" id="A0A444W2W6"/>
<evidence type="ECO:0000313" key="6">
    <source>
        <dbReference type="Proteomes" id="UP000290433"/>
    </source>
</evidence>
<dbReference type="SUPFAM" id="SSF56281">
    <property type="entry name" value="Metallo-hydrolase/oxidoreductase"/>
    <property type="match status" value="1"/>
</dbReference>
<comment type="caution">
    <text evidence="5">The sequence shown here is derived from an EMBL/GenBank/DDBJ whole genome shotgun (WGS) entry which is preliminary data.</text>
</comment>
<dbReference type="GO" id="GO:1902660">
    <property type="term" value="P:negative regulation of glucose mediated signaling pathway"/>
    <property type="evidence" value="ECO:0007669"/>
    <property type="project" value="TreeGrafter"/>
</dbReference>
<reference evidence="5 6" key="1">
    <citation type="submission" date="2014-12" db="EMBL/GenBank/DDBJ databases">
        <title>Genome sequence of Flavobacterium anhuiense RCM74.</title>
        <authorList>
            <person name="Kim J.F."/>
            <person name="Song J.Y."/>
            <person name="Kwak M.-J."/>
            <person name="Lee S.-W."/>
        </authorList>
    </citation>
    <scope>NUCLEOTIDE SEQUENCE [LARGE SCALE GENOMIC DNA]</scope>
    <source>
        <strain evidence="5 6">RCM74</strain>
    </source>
</reference>
<dbReference type="EMBL" id="JUIV01000002">
    <property type="protein sequence ID" value="RYJ40046.1"/>
    <property type="molecule type" value="Genomic_DNA"/>
</dbReference>
<name>A0A444W2W6_9FLAO</name>
<evidence type="ECO:0000256" key="1">
    <source>
        <dbReference type="ARBA" id="ARBA00022801"/>
    </source>
</evidence>
<dbReference type="Gene3D" id="3.60.15.10">
    <property type="entry name" value="Ribonuclease Z/Hydroxyacylglutathione hydrolase-like"/>
    <property type="match status" value="1"/>
</dbReference>
<protein>
    <submittedName>
        <fullName evidence="5">3',5'-cyclic-nucleotide phosphodiesterase</fullName>
    </submittedName>
</protein>
<dbReference type="InterPro" id="IPR000396">
    <property type="entry name" value="Pdiesterase2"/>
</dbReference>
<dbReference type="PANTHER" id="PTHR28283:SF1">
    <property type="entry name" value="3',5'-CYCLIC-NUCLEOTIDE PHOSPHODIESTERASE 1"/>
    <property type="match status" value="1"/>
</dbReference>
<proteinExistence type="inferred from homology"/>
<dbReference type="InterPro" id="IPR024225">
    <property type="entry name" value="cAMP-PdiesteraseII_CS"/>
</dbReference>
<evidence type="ECO:0000256" key="2">
    <source>
        <dbReference type="ARBA" id="ARBA00023149"/>
    </source>
</evidence>
<gene>
    <name evidence="5" type="ORF">NU08_0802</name>
</gene>
<dbReference type="PRINTS" id="PR00388">
    <property type="entry name" value="PDIESTERASE2"/>
</dbReference>
<dbReference type="CDD" id="cd07735">
    <property type="entry name" value="class_II_PDE_MBL-fold"/>
    <property type="match status" value="1"/>
</dbReference>
<evidence type="ECO:0000313" key="5">
    <source>
        <dbReference type="EMBL" id="RYJ40046.1"/>
    </source>
</evidence>
<accession>A0A444W2W6</accession>
<evidence type="ECO:0000256" key="3">
    <source>
        <dbReference type="ARBA" id="ARBA00025762"/>
    </source>
</evidence>
<sequence>MKVNLSLFYSINRNETSLLNLFNEICALKIKNMTLFNRLLLCFLLVTTNIFSQKEKPSFSIVPLGVMGGIDEKNLSAYLISPSNTTDYICLDAGTVNAGIEKAIEKKTFKVSTSQVLRKYIKGYLISHAHLDHVSGLIINSPADSSKTVYATNKCMEMMENHYFNDQTWANFGDTGPGFPLKKYHFQTLNLGEETPLTNTKMTVKAFSLSHVNPFESTAFLIKNENDYALYLGDTGPDEVEKSNNLRDLWTAVAPLVKTKQLKGIFIEVSFPNEQPDKFLFGHLTPNYLMKELHILEDLAGKGSLENFKIIITHLKPPAKNITKIKEQLKAQNDLGLKIIYPEQGKKFSL</sequence>
<organism evidence="5 6">
    <name type="scientific">Flavobacterium anhuiense</name>
    <dbReference type="NCBI Taxonomy" id="459526"/>
    <lineage>
        <taxon>Bacteria</taxon>
        <taxon>Pseudomonadati</taxon>
        <taxon>Bacteroidota</taxon>
        <taxon>Flavobacteriia</taxon>
        <taxon>Flavobacteriales</taxon>
        <taxon>Flavobacteriaceae</taxon>
        <taxon>Flavobacterium</taxon>
    </lineage>
</organism>
<dbReference type="GO" id="GO:0006198">
    <property type="term" value="P:cAMP catabolic process"/>
    <property type="evidence" value="ECO:0007669"/>
    <property type="project" value="UniProtKB-UniRule"/>
</dbReference>
<dbReference type="GO" id="GO:0004115">
    <property type="term" value="F:3',5'-cyclic-AMP phosphodiesterase activity"/>
    <property type="evidence" value="ECO:0007669"/>
    <property type="project" value="UniProtKB-UniRule"/>
</dbReference>
<dbReference type="Proteomes" id="UP000290433">
    <property type="component" value="Unassembled WGS sequence"/>
</dbReference>
<dbReference type="Pfam" id="PF02112">
    <property type="entry name" value="PDEase_II"/>
    <property type="match status" value="1"/>
</dbReference>
<dbReference type="PANTHER" id="PTHR28283">
    <property type="entry name" value="3',5'-CYCLIC-NUCLEOTIDE PHOSPHODIESTERASE 1"/>
    <property type="match status" value="1"/>
</dbReference>
<keyword evidence="1 4" id="KW-0378">Hydrolase</keyword>
<dbReference type="PIRSF" id="PIRSF000962">
    <property type="entry name" value="Cyc_nuc_PDEase"/>
    <property type="match status" value="1"/>
</dbReference>
<dbReference type="PROSITE" id="PS00607">
    <property type="entry name" value="PDEASE_II"/>
    <property type="match status" value="1"/>
</dbReference>
<dbReference type="GO" id="GO:0047555">
    <property type="term" value="F:3',5'-cyclic-GMP phosphodiesterase activity"/>
    <property type="evidence" value="ECO:0007669"/>
    <property type="project" value="TreeGrafter"/>
</dbReference>